<evidence type="ECO:0000256" key="2">
    <source>
        <dbReference type="ARBA" id="ARBA00023274"/>
    </source>
</evidence>
<comment type="similarity">
    <text evidence="3">Belongs to the bacterial ribosomal protein bS16 family.</text>
</comment>
<keyword evidence="5" id="KW-1185">Reference proteome</keyword>
<dbReference type="GO" id="GO:0005840">
    <property type="term" value="C:ribosome"/>
    <property type="evidence" value="ECO:0007669"/>
    <property type="project" value="UniProtKB-KW"/>
</dbReference>
<keyword evidence="2 3" id="KW-0687">Ribonucleoprotein</keyword>
<organism evidence="4 5">
    <name type="scientific">Coraliomargarita algicola</name>
    <dbReference type="NCBI Taxonomy" id="3092156"/>
    <lineage>
        <taxon>Bacteria</taxon>
        <taxon>Pseudomonadati</taxon>
        <taxon>Verrucomicrobiota</taxon>
        <taxon>Opitutia</taxon>
        <taxon>Puniceicoccales</taxon>
        <taxon>Coraliomargaritaceae</taxon>
        <taxon>Coraliomargarita</taxon>
    </lineage>
</organism>
<accession>A0ABZ0RHR5</accession>
<dbReference type="SUPFAM" id="SSF54565">
    <property type="entry name" value="Ribosomal protein S16"/>
    <property type="match status" value="1"/>
</dbReference>
<dbReference type="RefSeq" id="WP_319832476.1">
    <property type="nucleotide sequence ID" value="NZ_CP138858.1"/>
</dbReference>
<dbReference type="EMBL" id="CP138858">
    <property type="protein sequence ID" value="WPJ95597.1"/>
    <property type="molecule type" value="Genomic_DNA"/>
</dbReference>
<sequence>MALKIRLQRHGASHRPFYRMVVTEALARRDGRFVEVLGTYEPQAKRPEDELNVKLDRVDYWKSVGAKPTDTAASLIRKARREAPAEAETAEA</sequence>
<evidence type="ECO:0000313" key="4">
    <source>
        <dbReference type="EMBL" id="WPJ95597.1"/>
    </source>
</evidence>
<evidence type="ECO:0000256" key="1">
    <source>
        <dbReference type="ARBA" id="ARBA00022980"/>
    </source>
</evidence>
<dbReference type="NCBIfam" id="TIGR00002">
    <property type="entry name" value="S16"/>
    <property type="match status" value="1"/>
</dbReference>
<proteinExistence type="inferred from homology"/>
<dbReference type="InterPro" id="IPR000307">
    <property type="entry name" value="Ribosomal_bS16"/>
</dbReference>
<keyword evidence="1 3" id="KW-0689">Ribosomal protein</keyword>
<dbReference type="InterPro" id="IPR023803">
    <property type="entry name" value="Ribosomal_bS16_dom_sf"/>
</dbReference>
<dbReference type="HAMAP" id="MF_00385">
    <property type="entry name" value="Ribosomal_bS16"/>
    <property type="match status" value="1"/>
</dbReference>
<dbReference type="Gene3D" id="3.30.1320.10">
    <property type="match status" value="1"/>
</dbReference>
<dbReference type="PANTHER" id="PTHR12919">
    <property type="entry name" value="30S RIBOSOMAL PROTEIN S16"/>
    <property type="match status" value="1"/>
</dbReference>
<protein>
    <recommendedName>
        <fullName evidence="3">Small ribosomal subunit protein bS16</fullName>
    </recommendedName>
</protein>
<dbReference type="PANTHER" id="PTHR12919:SF20">
    <property type="entry name" value="SMALL RIBOSOMAL SUBUNIT PROTEIN BS16M"/>
    <property type="match status" value="1"/>
</dbReference>
<name>A0ABZ0RHR5_9BACT</name>
<dbReference type="Proteomes" id="UP001324993">
    <property type="component" value="Chromosome"/>
</dbReference>
<gene>
    <name evidence="3 4" type="primary">rpsP</name>
    <name evidence="4" type="ORF">SH580_19450</name>
</gene>
<dbReference type="Pfam" id="PF00886">
    <property type="entry name" value="Ribosomal_S16"/>
    <property type="match status" value="1"/>
</dbReference>
<evidence type="ECO:0000256" key="3">
    <source>
        <dbReference type="HAMAP-Rule" id="MF_00385"/>
    </source>
</evidence>
<evidence type="ECO:0000313" key="5">
    <source>
        <dbReference type="Proteomes" id="UP001324993"/>
    </source>
</evidence>
<reference evidence="4 5" key="1">
    <citation type="submission" date="2023-11" db="EMBL/GenBank/DDBJ databases">
        <title>Coraliomargarita sp. nov., isolated from marine algae.</title>
        <authorList>
            <person name="Lee J.K."/>
            <person name="Baek J.H."/>
            <person name="Kim J.M."/>
            <person name="Choi D.G."/>
            <person name="Jeon C.O."/>
        </authorList>
    </citation>
    <scope>NUCLEOTIDE SEQUENCE [LARGE SCALE GENOMIC DNA]</scope>
    <source>
        <strain evidence="4 5">J2-16</strain>
    </source>
</reference>